<dbReference type="PANTHER" id="PTHR30146:SF149">
    <property type="entry name" value="HTH-TYPE TRANSCRIPTIONAL REGULATOR EBGR"/>
    <property type="match status" value="1"/>
</dbReference>
<proteinExistence type="predicted"/>
<dbReference type="GO" id="GO:0000976">
    <property type="term" value="F:transcription cis-regulatory region binding"/>
    <property type="evidence" value="ECO:0007669"/>
    <property type="project" value="TreeGrafter"/>
</dbReference>
<dbReference type="CDD" id="cd01392">
    <property type="entry name" value="HTH_LacI"/>
    <property type="match status" value="1"/>
</dbReference>
<organism evidence="5 6">
    <name type="scientific">Gracilibacillus dipsosauri</name>
    <dbReference type="NCBI Taxonomy" id="178340"/>
    <lineage>
        <taxon>Bacteria</taxon>
        <taxon>Bacillati</taxon>
        <taxon>Bacillota</taxon>
        <taxon>Bacilli</taxon>
        <taxon>Bacillales</taxon>
        <taxon>Bacillaceae</taxon>
        <taxon>Gracilibacillus</taxon>
    </lineage>
</organism>
<dbReference type="Proteomes" id="UP000245624">
    <property type="component" value="Unassembled WGS sequence"/>
</dbReference>
<dbReference type="InterPro" id="IPR010982">
    <property type="entry name" value="Lambda_DNA-bd_dom_sf"/>
</dbReference>
<dbReference type="GO" id="GO:0003700">
    <property type="term" value="F:DNA-binding transcription factor activity"/>
    <property type="evidence" value="ECO:0007669"/>
    <property type="project" value="TreeGrafter"/>
</dbReference>
<evidence type="ECO:0000256" key="2">
    <source>
        <dbReference type="ARBA" id="ARBA00023125"/>
    </source>
</evidence>
<keyword evidence="3" id="KW-0804">Transcription</keyword>
<dbReference type="SUPFAM" id="SSF47413">
    <property type="entry name" value="lambda repressor-like DNA-binding domains"/>
    <property type="match status" value="1"/>
</dbReference>
<gene>
    <name evidence="5" type="ORF">DLJ74_01650</name>
</gene>
<protein>
    <submittedName>
        <fullName evidence="5">Transcriptional regulator</fullName>
    </submittedName>
</protein>
<reference evidence="5 6" key="1">
    <citation type="submission" date="2018-05" db="EMBL/GenBank/DDBJ databases">
        <title>Genomic analysis of Gracilibacillus dipsosauri DD1 reveals novel features of a salt-tolerant amylase.</title>
        <authorList>
            <person name="Deutch C.E."/>
            <person name="Yang S."/>
        </authorList>
    </citation>
    <scope>NUCLEOTIDE SEQUENCE [LARGE SCALE GENOMIC DNA]</scope>
    <source>
        <strain evidence="5 6">DD1</strain>
    </source>
</reference>
<comment type="caution">
    <text evidence="5">The sequence shown here is derived from an EMBL/GenBank/DDBJ whole genome shotgun (WGS) entry which is preliminary data.</text>
</comment>
<evidence type="ECO:0000256" key="1">
    <source>
        <dbReference type="ARBA" id="ARBA00023015"/>
    </source>
</evidence>
<dbReference type="Gene3D" id="3.40.50.2300">
    <property type="match status" value="2"/>
</dbReference>
<accession>A0A317L2T2</accession>
<dbReference type="Pfam" id="PF13377">
    <property type="entry name" value="Peripla_BP_3"/>
    <property type="match status" value="1"/>
</dbReference>
<dbReference type="OrthoDB" id="43195at2"/>
<dbReference type="SUPFAM" id="SSF53822">
    <property type="entry name" value="Periplasmic binding protein-like I"/>
    <property type="match status" value="1"/>
</dbReference>
<dbReference type="PROSITE" id="PS50932">
    <property type="entry name" value="HTH_LACI_2"/>
    <property type="match status" value="1"/>
</dbReference>
<keyword evidence="2" id="KW-0238">DNA-binding</keyword>
<dbReference type="CDD" id="cd01544">
    <property type="entry name" value="PBP1_GalR"/>
    <property type="match status" value="1"/>
</dbReference>
<dbReference type="PROSITE" id="PS00356">
    <property type="entry name" value="HTH_LACI_1"/>
    <property type="match status" value="1"/>
</dbReference>
<dbReference type="RefSeq" id="WP_109983071.1">
    <property type="nucleotide sequence ID" value="NZ_JAJUIE010000004.1"/>
</dbReference>
<keyword evidence="1" id="KW-0805">Transcription regulation</keyword>
<name>A0A317L2T2_9BACI</name>
<dbReference type="InterPro" id="IPR028082">
    <property type="entry name" value="Peripla_BP_I"/>
</dbReference>
<keyword evidence="6" id="KW-1185">Reference proteome</keyword>
<dbReference type="InterPro" id="IPR046335">
    <property type="entry name" value="LacI/GalR-like_sensor"/>
</dbReference>
<sequence>MATIKDIALRSNVSATTVSRVLNNDQTLSVAPDTRKRILETAKELGYKTVRERRFEQQSAEKTNQIKIGIILCQSLEEELNDPYFLPIRQGIEKECLQHGIHVTELFRIKSFQASQLTDDFDGLIIVGRFRPEAIQNAKEKIKNIVYIDYAPDEETFDSVVIDFEVATSNIIHHLFQNGYQQLGFIGGKQLEHTYTGYTNVEDPREKTFRKMMEQYGTYNPNHVFIGEFTISNGYQLMKKAINRGDLPEAFFIASDPMAIGALRAIQEANLRVPEDIAIVSFDDIEMAQFTSTPLTTIKVYTEEMGRTGVKLLLDKINGRNLPLKVVVPTKLVVRDSCGSKLNRV</sequence>
<dbReference type="AlphaFoldDB" id="A0A317L2T2"/>
<evidence type="ECO:0000256" key="3">
    <source>
        <dbReference type="ARBA" id="ARBA00023163"/>
    </source>
</evidence>
<dbReference type="EMBL" id="QGTD01000003">
    <property type="protein sequence ID" value="PWU70191.1"/>
    <property type="molecule type" value="Genomic_DNA"/>
</dbReference>
<feature type="domain" description="HTH lacI-type" evidence="4">
    <location>
        <begin position="2"/>
        <end position="58"/>
    </location>
</feature>
<dbReference type="PANTHER" id="PTHR30146">
    <property type="entry name" value="LACI-RELATED TRANSCRIPTIONAL REPRESSOR"/>
    <property type="match status" value="1"/>
</dbReference>
<evidence type="ECO:0000313" key="6">
    <source>
        <dbReference type="Proteomes" id="UP000245624"/>
    </source>
</evidence>
<dbReference type="SMART" id="SM00354">
    <property type="entry name" value="HTH_LACI"/>
    <property type="match status" value="1"/>
</dbReference>
<dbReference type="Gene3D" id="1.10.260.40">
    <property type="entry name" value="lambda repressor-like DNA-binding domains"/>
    <property type="match status" value="1"/>
</dbReference>
<evidence type="ECO:0000259" key="4">
    <source>
        <dbReference type="PROSITE" id="PS50932"/>
    </source>
</evidence>
<dbReference type="InterPro" id="IPR000843">
    <property type="entry name" value="HTH_LacI"/>
</dbReference>
<dbReference type="Pfam" id="PF00356">
    <property type="entry name" value="LacI"/>
    <property type="match status" value="1"/>
</dbReference>
<evidence type="ECO:0000313" key="5">
    <source>
        <dbReference type="EMBL" id="PWU70191.1"/>
    </source>
</evidence>